<name>A0A7R8HCL9_LEPSM</name>
<keyword evidence="2" id="KW-0812">Transmembrane</keyword>
<feature type="region of interest" description="Disordered" evidence="1">
    <location>
        <begin position="917"/>
        <end position="951"/>
    </location>
</feature>
<evidence type="ECO:0000256" key="1">
    <source>
        <dbReference type="SAM" id="MobiDB-lite"/>
    </source>
</evidence>
<feature type="compositionally biased region" description="Low complexity" evidence="1">
    <location>
        <begin position="920"/>
        <end position="931"/>
    </location>
</feature>
<feature type="compositionally biased region" description="Polar residues" evidence="1">
    <location>
        <begin position="939"/>
        <end position="949"/>
    </location>
</feature>
<feature type="compositionally biased region" description="Low complexity" evidence="1">
    <location>
        <begin position="691"/>
        <end position="719"/>
    </location>
</feature>
<reference evidence="3" key="1">
    <citation type="submission" date="2021-02" db="EMBL/GenBank/DDBJ databases">
        <authorList>
            <person name="Bekaert M."/>
        </authorList>
    </citation>
    <scope>NUCLEOTIDE SEQUENCE</scope>
    <source>
        <strain evidence="3">IoA-00</strain>
    </source>
</reference>
<evidence type="ECO:0000313" key="3">
    <source>
        <dbReference type="EMBL" id="CAF3018559.1"/>
    </source>
</evidence>
<feature type="region of interest" description="Disordered" evidence="1">
    <location>
        <begin position="775"/>
        <end position="796"/>
    </location>
</feature>
<keyword evidence="2" id="KW-0472">Membrane</keyword>
<keyword evidence="2" id="KW-1133">Transmembrane helix</keyword>
<feature type="compositionally biased region" description="Low complexity" evidence="1">
    <location>
        <begin position="603"/>
        <end position="614"/>
    </location>
</feature>
<protein>
    <submittedName>
        <fullName evidence="3">(salmon louse) hypothetical protein</fullName>
    </submittedName>
</protein>
<dbReference type="Proteomes" id="UP000675881">
    <property type="component" value="Chromosome 8"/>
</dbReference>
<feature type="transmembrane region" description="Helical" evidence="2">
    <location>
        <begin position="12"/>
        <end position="31"/>
    </location>
</feature>
<evidence type="ECO:0000256" key="2">
    <source>
        <dbReference type="SAM" id="Phobius"/>
    </source>
</evidence>
<gene>
    <name evidence="3" type="ORF">LSAA_14496</name>
</gene>
<dbReference type="EMBL" id="HG994587">
    <property type="protein sequence ID" value="CAF3018559.1"/>
    <property type="molecule type" value="Genomic_DNA"/>
</dbReference>
<feature type="compositionally biased region" description="Low complexity" evidence="1">
    <location>
        <begin position="778"/>
        <end position="789"/>
    </location>
</feature>
<feature type="region of interest" description="Disordered" evidence="1">
    <location>
        <begin position="846"/>
        <end position="887"/>
    </location>
</feature>
<keyword evidence="4" id="KW-1185">Reference proteome</keyword>
<feature type="region of interest" description="Disordered" evidence="1">
    <location>
        <begin position="602"/>
        <end position="625"/>
    </location>
</feature>
<evidence type="ECO:0000313" key="4">
    <source>
        <dbReference type="Proteomes" id="UP000675881"/>
    </source>
</evidence>
<feature type="region of interest" description="Disordered" evidence="1">
    <location>
        <begin position="1145"/>
        <end position="1164"/>
    </location>
</feature>
<organism evidence="3 4">
    <name type="scientific">Lepeophtheirus salmonis</name>
    <name type="common">Salmon louse</name>
    <name type="synonym">Caligus salmonis</name>
    <dbReference type="NCBI Taxonomy" id="72036"/>
    <lineage>
        <taxon>Eukaryota</taxon>
        <taxon>Metazoa</taxon>
        <taxon>Ecdysozoa</taxon>
        <taxon>Arthropoda</taxon>
        <taxon>Crustacea</taxon>
        <taxon>Multicrustacea</taxon>
        <taxon>Hexanauplia</taxon>
        <taxon>Copepoda</taxon>
        <taxon>Siphonostomatoida</taxon>
        <taxon>Caligidae</taxon>
        <taxon>Lepeophtheirus</taxon>
    </lineage>
</organism>
<feature type="region of interest" description="Disordered" evidence="1">
    <location>
        <begin position="1099"/>
        <end position="1125"/>
    </location>
</feature>
<proteinExistence type="predicted"/>
<feature type="region of interest" description="Disordered" evidence="1">
    <location>
        <begin position="688"/>
        <end position="744"/>
    </location>
</feature>
<feature type="compositionally biased region" description="Polar residues" evidence="1">
    <location>
        <begin position="1155"/>
        <end position="1164"/>
    </location>
</feature>
<sequence length="1289" mass="144601">MALSPAEGSLIFFVLYSVLITVLLVVLLLLYRRKKSRDSQKNSRNPPHQLPYHENKSFQEDNPVIFVSNATQKRPNNQINEQSFHPEISTVEYEVQRQRNISRGEESLASFKSVVDNYNEDFASVRSDSFHTLYDEVTLYSSSPKNGRFQEEQDFFNAISDNSHLKKKKVAPKPPPISKAKVLRISPSDGFIYDDPTSSTNHMNQINQPFHPKNSTPLSNSSNELLEYGILQKPSQKRNLKNVPEIITPLNNIEPDLIAESSKNKLNISSASSLSDVSNDKKLNKRLDSDTSERTIIARDTLPRKIKIVHSDSSESDLASIGDPEFVRLNFKSKDMSSPNNIKKYYPDEKGNLENKYESVDGGFSITDEGMVTSTLRDNKDTFNDSIDESIISGTRMDGNQNYNKVEGKLKMCKPVYYYSSTDTEKDMSDLENVTNISDLNKDMSIISETSTYSIHFQNFKEGSVSKKVETDEPIGYIPGYSSDTNNDSSFIEKIYTPSDPKKISANPKYEMKTNATLSTTEIKQIIPVTISSSSSSDSNAHSFESLTNSTHIDTQPLPKNEDTTPQTFTNIEQTKQFINKKMISKDDFSTTEIKQCIPRTLSSSSSSDFSSDSPKTCFKNKKSSPSNNVHLFGSLTHLIQIDTKPLPKNNDTAPQSFTNMQAINNNIHEIQLNDYFSTTEIKQCIPRTLSSSSSSDSSSESPKLGFKNKNSPPNNVPSFGSLTHPIQIDTKPLPKNNNTAPQSFTNMQAINNNIHKIQLNDDFSTTEMKQCIPRTLSSSSSSDSSSDSPKLFNSSYSDRHQTFTQKERYCTTIIHKYASAINNNIHEIQLNDDFSTTEIKQCIPKTLSSSSSSDSSSDSPKLVSKNKKELTPNLYPKKYDTSPQSFTNIQATNNHVTKMKLNDDFSTTEIKQCIPRTLSSSSSSDSSSSSPKLVSKTKPGTESKSLPNPTHVDNLILSENIQGYHSHFKLIKTVDINAPRDIKYSLDEASGLKYMEHDYNSLGKSRIEEKETKDSIQELSIKSKNILEENGDSTKNNKDTKKILVGAESSSSDSIEELPSLKFSPPNIRKKTFLVEWDKDITNEMMAPQVLREVSFVSESSSTSSSSEVDSEEDNGRTTKQMSLSSGYQRIIPYTIQELSTEEYSDEHDGITNLPPNSDQRNNTKIQHCVRVSSSSESEIIHSPPDPMQVLNPNKQLSMKKNLKRSKSLDSLSSLGSDKSNTIHVDPIVDLVSSSSLSRIEKGTKSYDFNIKYPVFYSLNRNYKPVYEVESLRYKNESLKRSISTESL</sequence>
<feature type="compositionally biased region" description="Low complexity" evidence="1">
    <location>
        <begin position="849"/>
        <end position="860"/>
    </location>
</feature>
<feature type="compositionally biased region" description="Low complexity" evidence="1">
    <location>
        <begin position="1099"/>
        <end position="1109"/>
    </location>
</feature>
<accession>A0A7R8HCL9</accession>